<name>A0A3B0SN15_9ZZZZ</name>
<dbReference type="EMBL" id="UOFW01000042">
    <property type="protein sequence ID" value="VAX03273.1"/>
    <property type="molecule type" value="Genomic_DNA"/>
</dbReference>
<dbReference type="Pfam" id="PF06793">
    <property type="entry name" value="UPF0262"/>
    <property type="match status" value="1"/>
</dbReference>
<dbReference type="EMBL" id="UOEJ01000281">
    <property type="protein sequence ID" value="VAW07661.1"/>
    <property type="molecule type" value="Genomic_DNA"/>
</dbReference>
<feature type="non-terminal residue" evidence="1">
    <location>
        <position position="1"/>
    </location>
</feature>
<gene>
    <name evidence="1" type="ORF">MNBD_ALPHA01-1525</name>
    <name evidence="2" type="ORF">MNBD_ALPHA03-486</name>
</gene>
<dbReference type="AlphaFoldDB" id="A0A3B0SN15"/>
<reference evidence="1" key="1">
    <citation type="submission" date="2018-06" db="EMBL/GenBank/DDBJ databases">
        <authorList>
            <person name="Zhirakovskaya E."/>
        </authorList>
    </citation>
    <scope>NUCLEOTIDE SEQUENCE</scope>
</reference>
<evidence type="ECO:0000313" key="2">
    <source>
        <dbReference type="EMBL" id="VAX03273.1"/>
    </source>
</evidence>
<sequence>AIKSASPRQIETIDMARRGLHDEGSEILQERLGGKVRMDFPTARRLFTLICVLQIR</sequence>
<proteinExistence type="predicted"/>
<accession>A0A3B0SN15</accession>
<dbReference type="InterPro" id="IPR008321">
    <property type="entry name" value="UCP032146"/>
</dbReference>
<organism evidence="1">
    <name type="scientific">hydrothermal vent metagenome</name>
    <dbReference type="NCBI Taxonomy" id="652676"/>
    <lineage>
        <taxon>unclassified sequences</taxon>
        <taxon>metagenomes</taxon>
        <taxon>ecological metagenomes</taxon>
    </lineage>
</organism>
<protein>
    <submittedName>
        <fullName evidence="1">Uncharacterized protein</fullName>
    </submittedName>
</protein>
<evidence type="ECO:0000313" key="1">
    <source>
        <dbReference type="EMBL" id="VAW07661.1"/>
    </source>
</evidence>